<evidence type="ECO:0000259" key="1">
    <source>
        <dbReference type="Pfam" id="PF21861"/>
    </source>
</evidence>
<accession>A0ABV2BCI8</accession>
<sequence length="75" mass="8863">MANYDENNDILQMSQFIKDHKINYISEFVDYCLSSNPKWYEMIVDNRRIQYTLVLLLESIRADNTDDVTLNVGIV</sequence>
<feature type="domain" description="Replication protein RepB C-terminal" evidence="1">
    <location>
        <begin position="10"/>
        <end position="46"/>
    </location>
</feature>
<name>A0ABV2BCI8_9LACO</name>
<keyword evidence="3" id="KW-1185">Reference proteome</keyword>
<dbReference type="InterPro" id="IPR053923">
    <property type="entry name" value="RepB_C"/>
</dbReference>
<organism evidence="2 3">
    <name type="scientific">Lactobacillus crispatus</name>
    <dbReference type="NCBI Taxonomy" id="47770"/>
    <lineage>
        <taxon>Bacteria</taxon>
        <taxon>Bacillati</taxon>
        <taxon>Bacillota</taxon>
        <taxon>Bacilli</taxon>
        <taxon>Lactobacillales</taxon>
        <taxon>Lactobacillaceae</taxon>
        <taxon>Lactobacillus</taxon>
    </lineage>
</organism>
<evidence type="ECO:0000313" key="3">
    <source>
        <dbReference type="Proteomes" id="UP001434419"/>
    </source>
</evidence>
<reference evidence="2" key="1">
    <citation type="submission" date="2024-06" db="EMBL/GenBank/DDBJ databases">
        <title>Vaginal Lactobacillus fatty acid response mechanisms reveal a metabolite-targeted strategy for bacterial vaginosis treatment.</title>
        <authorList>
            <person name="Zhu M."/>
            <person name="Blainey P.C."/>
            <person name="Bloom S.M."/>
            <person name="Kwon D.S."/>
        </authorList>
    </citation>
    <scope>NUCLEOTIDE SEQUENCE</scope>
    <source>
        <strain evidence="2">194_F1_1</strain>
    </source>
</reference>
<evidence type="ECO:0000313" key="2">
    <source>
        <dbReference type="EMBL" id="MES5150966.1"/>
    </source>
</evidence>
<protein>
    <recommendedName>
        <fullName evidence="1">Replication protein RepB C-terminal domain-containing protein</fullName>
    </recommendedName>
</protein>
<dbReference type="Pfam" id="PF21861">
    <property type="entry name" value="RepB_C"/>
    <property type="match status" value="1"/>
</dbReference>
<dbReference type="RefSeq" id="WP_133476439.1">
    <property type="nucleotide sequence ID" value="NZ_JBETVU010000013.1"/>
</dbReference>
<dbReference type="Proteomes" id="UP001434419">
    <property type="component" value="Unassembled WGS sequence"/>
</dbReference>
<gene>
    <name evidence="2" type="ORF">ABVC42_14110</name>
</gene>
<comment type="caution">
    <text evidence="2">The sequence shown here is derived from an EMBL/GenBank/DDBJ whole genome shotgun (WGS) entry which is preliminary data.</text>
</comment>
<proteinExistence type="predicted"/>
<dbReference type="EMBL" id="JBETVU010000013">
    <property type="protein sequence ID" value="MES5150966.1"/>
    <property type="molecule type" value="Genomic_DNA"/>
</dbReference>